<sequence>MSAPSVYGRGIVGLFRQGCHEIPEVMGSCALGLLGIAIGTVALHRYNKRDGDNRRYKLDYVIMRSDDPRAARVHKD</sequence>
<organism evidence="1 2">
    <name type="scientific">Phlebotomus papatasi</name>
    <name type="common">Sandfly</name>
    <dbReference type="NCBI Taxonomy" id="29031"/>
    <lineage>
        <taxon>Eukaryota</taxon>
        <taxon>Metazoa</taxon>
        <taxon>Ecdysozoa</taxon>
        <taxon>Arthropoda</taxon>
        <taxon>Hexapoda</taxon>
        <taxon>Insecta</taxon>
        <taxon>Pterygota</taxon>
        <taxon>Neoptera</taxon>
        <taxon>Endopterygota</taxon>
        <taxon>Diptera</taxon>
        <taxon>Nematocera</taxon>
        <taxon>Psychodoidea</taxon>
        <taxon>Psychodidae</taxon>
        <taxon>Phlebotomus</taxon>
        <taxon>Phlebotomus</taxon>
    </lineage>
</organism>
<dbReference type="EMBL" id="AJVK01026235">
    <property type="status" value="NOT_ANNOTATED_CDS"/>
    <property type="molecule type" value="Genomic_DNA"/>
</dbReference>
<reference evidence="1" key="1">
    <citation type="submission" date="2022-08" db="UniProtKB">
        <authorList>
            <consortium name="EnsemblMetazoa"/>
        </authorList>
    </citation>
    <scope>IDENTIFICATION</scope>
    <source>
        <strain evidence="1">Israel</strain>
    </source>
</reference>
<protein>
    <submittedName>
        <fullName evidence="1">Uncharacterized protein</fullName>
    </submittedName>
</protein>
<accession>A0A1B0D6S6</accession>
<dbReference type="Proteomes" id="UP000092462">
    <property type="component" value="Unassembled WGS sequence"/>
</dbReference>
<name>A0A1B0D6S6_PHLPP</name>
<keyword evidence="2" id="KW-1185">Reference proteome</keyword>
<dbReference type="VEuPathDB" id="VectorBase:PPAI003185"/>
<evidence type="ECO:0000313" key="1">
    <source>
        <dbReference type="EnsemblMetazoa" id="PPAI003185-PA"/>
    </source>
</evidence>
<dbReference type="AlphaFoldDB" id="A0A1B0D6S6"/>
<dbReference type="EnsemblMetazoa" id="PPAI003185-RA">
    <property type="protein sequence ID" value="PPAI003185-PA"/>
    <property type="gene ID" value="PPAI003185"/>
</dbReference>
<proteinExistence type="predicted"/>
<evidence type="ECO:0000313" key="2">
    <source>
        <dbReference type="Proteomes" id="UP000092462"/>
    </source>
</evidence>